<organism evidence="3 4">
    <name type="scientific">Tumidithrix elongata BACA0141</name>
    <dbReference type="NCBI Taxonomy" id="2716417"/>
    <lineage>
        <taxon>Bacteria</taxon>
        <taxon>Bacillati</taxon>
        <taxon>Cyanobacteriota</taxon>
        <taxon>Cyanophyceae</taxon>
        <taxon>Pseudanabaenales</taxon>
        <taxon>Pseudanabaenaceae</taxon>
        <taxon>Tumidithrix</taxon>
        <taxon>Tumidithrix elongata</taxon>
    </lineage>
</organism>
<evidence type="ECO:0000313" key="3">
    <source>
        <dbReference type="EMBL" id="MEE3715596.1"/>
    </source>
</evidence>
<evidence type="ECO:0000256" key="1">
    <source>
        <dbReference type="SAM" id="MobiDB-lite"/>
    </source>
</evidence>
<evidence type="ECO:0000313" key="4">
    <source>
        <dbReference type="Proteomes" id="UP001333818"/>
    </source>
</evidence>
<dbReference type="AlphaFoldDB" id="A0AAW9PYH9"/>
<keyword evidence="4" id="KW-1185">Reference proteome</keyword>
<proteinExistence type="predicted"/>
<feature type="transmembrane region" description="Helical" evidence="2">
    <location>
        <begin position="47"/>
        <end position="70"/>
    </location>
</feature>
<sequence>MNELGKYRFTCTLSLGDIFGQIIVWVGVIFASLASALALMSHPIYSFAAVGLIIVTSLPFLLFAFVTTLFNHIEITPVTEEERNRPRSRGTTPMKAVAKAVS</sequence>
<protein>
    <submittedName>
        <fullName evidence="3">Uncharacterized protein</fullName>
    </submittedName>
</protein>
<dbReference type="Proteomes" id="UP001333818">
    <property type="component" value="Unassembled WGS sequence"/>
</dbReference>
<feature type="region of interest" description="Disordered" evidence="1">
    <location>
        <begin position="79"/>
        <end position="102"/>
    </location>
</feature>
<keyword evidence="2" id="KW-1133">Transmembrane helix</keyword>
<gene>
    <name evidence="3" type="ORF">V2H45_02425</name>
</gene>
<dbReference type="RefSeq" id="WP_330482020.1">
    <property type="nucleotide sequence ID" value="NZ_JAZBJZ010000005.1"/>
</dbReference>
<accession>A0AAW9PYH9</accession>
<dbReference type="EMBL" id="JAZBJZ010000005">
    <property type="protein sequence ID" value="MEE3715596.1"/>
    <property type="molecule type" value="Genomic_DNA"/>
</dbReference>
<comment type="caution">
    <text evidence="3">The sequence shown here is derived from an EMBL/GenBank/DDBJ whole genome shotgun (WGS) entry which is preliminary data.</text>
</comment>
<keyword evidence="2" id="KW-0812">Transmembrane</keyword>
<keyword evidence="2" id="KW-0472">Membrane</keyword>
<name>A0AAW9PYH9_9CYAN</name>
<feature type="transmembrane region" description="Helical" evidence="2">
    <location>
        <begin position="22"/>
        <end position="40"/>
    </location>
</feature>
<evidence type="ECO:0000256" key="2">
    <source>
        <dbReference type="SAM" id="Phobius"/>
    </source>
</evidence>
<reference evidence="3" key="1">
    <citation type="submission" date="2024-01" db="EMBL/GenBank/DDBJ databases">
        <title>Bank of Algae and Cyanobacteria of the Azores (BACA) strain genomes.</title>
        <authorList>
            <person name="Luz R."/>
            <person name="Cordeiro R."/>
            <person name="Fonseca A."/>
            <person name="Goncalves V."/>
        </authorList>
    </citation>
    <scope>NUCLEOTIDE SEQUENCE</scope>
    <source>
        <strain evidence="3">BACA0141</strain>
    </source>
</reference>